<accession>A0AAN2BKP0</accession>
<reference evidence="2 3" key="1">
    <citation type="journal article" date="2022" name="IScience">
        <title>An ultrasensitive nanofiber-based assay for enzymatic hydrolysis and deep-sea microbial degradation of cellulose.</title>
        <authorList>
            <person name="Tsudome M."/>
            <person name="Tachioka M."/>
            <person name="Miyazaki M."/>
            <person name="Uchimura K."/>
            <person name="Tsuda M."/>
            <person name="Takaki Y."/>
            <person name="Deguchi S."/>
        </authorList>
    </citation>
    <scope>NUCLEOTIDE SEQUENCE [LARGE SCALE GENOMIC DNA]</scope>
    <source>
        <strain evidence="2 3">GE09</strain>
    </source>
</reference>
<dbReference type="PANTHER" id="PTHR34351">
    <property type="entry name" value="SLR1927 PROTEIN-RELATED"/>
    <property type="match status" value="1"/>
</dbReference>
<sequence>MWLSRFLPKLAVTSPQEAVRRATYIDRQPNRWQARFFRWIDKRVPAARSVLLTRKNLYTFPTLTGFGFLTLSLVLWLLGTNYQNNLILALSYLLMSLVVVAILHTYANLAGLRIKVLGAKPAFVGETVYFILEVEGARAKGSDNLTIRWWNGEDACFDFEAGSDGKQTTQIQVGLHAVKRGYLYPGKLLLESTFPLGLIRCWTWLNLDARAVVFPKPLKVQFPLQAEGDGDGETGEQVAGGDDFAGLKEYRAGDPIKHIAWKHYAREQGLYSKEYASARNNDTWLEWNSFLHLAPEDRLSALCYWALEFDRLGIAYGLRLPGKQLPPALDDGHRLSVLSALARFDISLSGH</sequence>
<feature type="transmembrane region" description="Helical" evidence="1">
    <location>
        <begin position="57"/>
        <end position="79"/>
    </location>
</feature>
<name>A0AAN2BKP0_9GAMM</name>
<proteinExistence type="predicted"/>
<dbReference type="RefSeq" id="WP_236982522.1">
    <property type="nucleotide sequence ID" value="NZ_AP023086.1"/>
</dbReference>
<organism evidence="2 3">
    <name type="scientific">Marinagarivorans cellulosilyticus</name>
    <dbReference type="NCBI Taxonomy" id="2721545"/>
    <lineage>
        <taxon>Bacteria</taxon>
        <taxon>Pseudomonadati</taxon>
        <taxon>Pseudomonadota</taxon>
        <taxon>Gammaproteobacteria</taxon>
        <taxon>Cellvibrionales</taxon>
        <taxon>Cellvibrionaceae</taxon>
        <taxon>Marinagarivorans</taxon>
    </lineage>
</organism>
<dbReference type="KEGG" id="marq:MARGE09_P2484"/>
<evidence type="ECO:0000313" key="3">
    <source>
        <dbReference type="Proteomes" id="UP001320119"/>
    </source>
</evidence>
<gene>
    <name evidence="2" type="ORF">MARGE09_P2484</name>
</gene>
<evidence type="ECO:0008006" key="4">
    <source>
        <dbReference type="Google" id="ProtNLM"/>
    </source>
</evidence>
<feature type="transmembrane region" description="Helical" evidence="1">
    <location>
        <begin position="85"/>
        <end position="107"/>
    </location>
</feature>
<keyword evidence="3" id="KW-1185">Reference proteome</keyword>
<evidence type="ECO:0000313" key="2">
    <source>
        <dbReference type="EMBL" id="BCD98283.1"/>
    </source>
</evidence>
<dbReference type="PANTHER" id="PTHR34351:SF1">
    <property type="entry name" value="SLR1927 PROTEIN"/>
    <property type="match status" value="1"/>
</dbReference>
<keyword evidence="1" id="KW-0472">Membrane</keyword>
<protein>
    <recommendedName>
        <fullName evidence="4">DUF58 domain-containing protein</fullName>
    </recommendedName>
</protein>
<dbReference type="AlphaFoldDB" id="A0AAN2BKP0"/>
<dbReference type="Proteomes" id="UP001320119">
    <property type="component" value="Chromosome"/>
</dbReference>
<evidence type="ECO:0000256" key="1">
    <source>
        <dbReference type="SAM" id="Phobius"/>
    </source>
</evidence>
<keyword evidence="1" id="KW-1133">Transmembrane helix</keyword>
<keyword evidence="1" id="KW-0812">Transmembrane</keyword>
<dbReference type="EMBL" id="AP023086">
    <property type="protein sequence ID" value="BCD98283.1"/>
    <property type="molecule type" value="Genomic_DNA"/>
</dbReference>